<feature type="region of interest" description="Disordered" evidence="1">
    <location>
        <begin position="1"/>
        <end position="67"/>
    </location>
</feature>
<gene>
    <name evidence="2" type="ORF">V8G54_031931</name>
</gene>
<keyword evidence="3" id="KW-1185">Reference proteome</keyword>
<evidence type="ECO:0000313" key="2">
    <source>
        <dbReference type="EMBL" id="WVY92843.1"/>
    </source>
</evidence>
<organism evidence="2 3">
    <name type="scientific">Vigna mungo</name>
    <name type="common">Black gram</name>
    <name type="synonym">Phaseolus mungo</name>
    <dbReference type="NCBI Taxonomy" id="3915"/>
    <lineage>
        <taxon>Eukaryota</taxon>
        <taxon>Viridiplantae</taxon>
        <taxon>Streptophyta</taxon>
        <taxon>Embryophyta</taxon>
        <taxon>Tracheophyta</taxon>
        <taxon>Spermatophyta</taxon>
        <taxon>Magnoliopsida</taxon>
        <taxon>eudicotyledons</taxon>
        <taxon>Gunneridae</taxon>
        <taxon>Pentapetalae</taxon>
        <taxon>rosids</taxon>
        <taxon>fabids</taxon>
        <taxon>Fabales</taxon>
        <taxon>Fabaceae</taxon>
        <taxon>Papilionoideae</taxon>
        <taxon>50 kb inversion clade</taxon>
        <taxon>NPAAA clade</taxon>
        <taxon>indigoferoid/millettioid clade</taxon>
        <taxon>Phaseoleae</taxon>
        <taxon>Vigna</taxon>
    </lineage>
</organism>
<dbReference type="Proteomes" id="UP001374535">
    <property type="component" value="Chromosome 10"/>
</dbReference>
<dbReference type="PANTHER" id="PTHR33871:SF1">
    <property type="entry name" value="OS05G0503100 PROTEIN"/>
    <property type="match status" value="1"/>
</dbReference>
<dbReference type="AlphaFoldDB" id="A0AAQ3MLB3"/>
<feature type="region of interest" description="Disordered" evidence="1">
    <location>
        <begin position="92"/>
        <end position="230"/>
    </location>
</feature>
<accession>A0AAQ3MLB3</accession>
<dbReference type="PANTHER" id="PTHR33871">
    <property type="entry name" value="OS05G0503100 PROTEIN-RELATED"/>
    <property type="match status" value="1"/>
</dbReference>
<name>A0AAQ3MLB3_VIGMU</name>
<evidence type="ECO:0000256" key="1">
    <source>
        <dbReference type="SAM" id="MobiDB-lite"/>
    </source>
</evidence>
<proteinExistence type="predicted"/>
<feature type="compositionally biased region" description="Polar residues" evidence="1">
    <location>
        <begin position="7"/>
        <end position="16"/>
    </location>
</feature>
<feature type="compositionally biased region" description="Basic and acidic residues" evidence="1">
    <location>
        <begin position="40"/>
        <end position="67"/>
    </location>
</feature>
<reference evidence="2 3" key="1">
    <citation type="journal article" date="2023" name="Life. Sci Alliance">
        <title>Evolutionary insights into 3D genome organization and epigenetic landscape of Vigna mungo.</title>
        <authorList>
            <person name="Junaid A."/>
            <person name="Singh B."/>
            <person name="Bhatia S."/>
        </authorList>
    </citation>
    <scope>NUCLEOTIDE SEQUENCE [LARGE SCALE GENOMIC DNA]</scope>
    <source>
        <strain evidence="2">Urdbean</strain>
    </source>
</reference>
<sequence length="262" mass="28638">MGCCVSTDRSYSSPSSKPREPPLRSTVIGSENRALPPEEETVKEVLSETPKWKPKFDAEMSTETEVKNEKEKLFIKPEEISEVSEVCSVSESVSTLADEESRQRVNGSPAKVRKARSFSGELGARRERTAGKSPARRAEQSPGRRNAGSVRVIQMGNGVSGNQPRRRDAGENSGRRSSGAARSIVGRSPSARRTNQSPARVRAAAAESAGRKLENSNMEGKWPSSANESLENPLASELWRRRQHEVGEISGEDIVVTLVSDY</sequence>
<protein>
    <recommendedName>
        <fullName evidence="4">Serine/arginine repetitive matrix protein 1-like</fullName>
    </recommendedName>
</protein>
<evidence type="ECO:0008006" key="4">
    <source>
        <dbReference type="Google" id="ProtNLM"/>
    </source>
</evidence>
<feature type="compositionally biased region" description="Low complexity" evidence="1">
    <location>
        <begin position="199"/>
        <end position="208"/>
    </location>
</feature>
<evidence type="ECO:0000313" key="3">
    <source>
        <dbReference type="Proteomes" id="UP001374535"/>
    </source>
</evidence>
<dbReference type="EMBL" id="CP144691">
    <property type="protein sequence ID" value="WVY92843.1"/>
    <property type="molecule type" value="Genomic_DNA"/>
</dbReference>
<feature type="compositionally biased region" description="Basic and acidic residues" evidence="1">
    <location>
        <begin position="165"/>
        <end position="174"/>
    </location>
</feature>
<feature type="compositionally biased region" description="Low complexity" evidence="1">
    <location>
        <begin position="175"/>
        <end position="188"/>
    </location>
</feature>